<accession>A0ABV8DDJ9</accession>
<dbReference type="GO" id="GO:0004519">
    <property type="term" value="F:endonuclease activity"/>
    <property type="evidence" value="ECO:0007669"/>
    <property type="project" value="UniProtKB-KW"/>
</dbReference>
<reference evidence="10" key="1">
    <citation type="journal article" date="2019" name="Int. J. Syst. Evol. Microbiol.">
        <title>The Global Catalogue of Microorganisms (GCM) 10K type strain sequencing project: providing services to taxonomists for standard genome sequencing and annotation.</title>
        <authorList>
            <consortium name="The Broad Institute Genomics Platform"/>
            <consortium name="The Broad Institute Genome Sequencing Center for Infectious Disease"/>
            <person name="Wu L."/>
            <person name="Ma J."/>
        </authorList>
    </citation>
    <scope>NUCLEOTIDE SEQUENCE [LARGE SCALE GENOMIC DNA]</scope>
    <source>
        <strain evidence="10">CCUG 2113</strain>
    </source>
</reference>
<protein>
    <submittedName>
        <fullName evidence="9">Replication endonuclease</fullName>
    </submittedName>
</protein>
<keyword evidence="3" id="KW-0235">DNA replication</keyword>
<evidence type="ECO:0000313" key="10">
    <source>
        <dbReference type="Proteomes" id="UP001595693"/>
    </source>
</evidence>
<evidence type="ECO:0000313" key="9">
    <source>
        <dbReference type="EMBL" id="MFC3936373.1"/>
    </source>
</evidence>
<comment type="caution">
    <text evidence="9">The sequence shown here is derived from an EMBL/GenBank/DDBJ whole genome shotgun (WGS) entry which is preliminary data.</text>
</comment>
<keyword evidence="10" id="KW-1185">Reference proteome</keyword>
<dbReference type="EMBL" id="JBHSAJ010000052">
    <property type="protein sequence ID" value="MFC3936373.1"/>
    <property type="molecule type" value="Genomic_DNA"/>
</dbReference>
<dbReference type="InterPro" id="IPR008766">
    <property type="entry name" value="Replication_gene_A-like"/>
</dbReference>
<proteinExistence type="inferred from homology"/>
<comment type="similarity">
    <text evidence="2">Belongs to the phage GPA family.</text>
</comment>
<evidence type="ECO:0000259" key="8">
    <source>
        <dbReference type="Pfam" id="PF05840"/>
    </source>
</evidence>
<evidence type="ECO:0000256" key="4">
    <source>
        <dbReference type="ARBA" id="ARBA00022722"/>
    </source>
</evidence>
<keyword evidence="4" id="KW-0540">Nuclease</keyword>
<keyword evidence="5 9" id="KW-0255">Endonuclease</keyword>
<sequence length="657" mass="73155">MPTIPRKLPNASLAEWNARKPTAHLARSHMERVLKCAPPAWRAAIGERIAPKRAPIVAALQTDAEFLASQPEWADAWDLMQAVADFEDEYGAASMWNLGDWEICEMAEKLAGEADELDDLCIARGESLAARVDSIRMLIRCVGITEDKPIQGEPAIKRAQDAAWWRKRLRVHVSRIVEAGAIGLGLVHKERCGYVSQDGLQRRQAQLKRNAEALGRTLFRNEAGQVYTLRELAELGTANPVIRGGELMTRIRGAEEYADARAHVGLFVTLTLPSRFHPVKLGSGGRPVPNKKYKGATPRDGQLWLRDMWAKTRAALARKGVKMYGLRVAEPHHDATPHWHALIWAEDEAGALAIEEAVRKYWLSDDGDERGAEQNRVNIKRMLKGGAAGYVAKYIAKSVGHLALAEHQDVVNGHQITLDFGDTNPRDAKEPGAGFKSVDAWAATWGIRQFQTIGMPSVTVWRELRRVTRDQLELFQLEGDRATVRAFQACHRHAELRADWRMFMEAMGGHALPRKRWHLCTAHRTPEDGQVNKYGEPVKVGRIVGLRAQHGRMCGRWLVSRRIAWAPVISEQAHASQAVEGETTAAAGQAQGGGTPPARAALPRAWTGFNNCTARITGELARELFPPSPHFKEDWCKPETVAQFRALRAMQATEAWH</sequence>
<comment type="function">
    <text evidence="1">Possible endonuclease which induces a single-strand cut and initiates DNA replication.</text>
</comment>
<evidence type="ECO:0000256" key="7">
    <source>
        <dbReference type="SAM" id="MobiDB-lite"/>
    </source>
</evidence>
<evidence type="ECO:0000256" key="2">
    <source>
        <dbReference type="ARBA" id="ARBA00009260"/>
    </source>
</evidence>
<feature type="region of interest" description="Disordered" evidence="7">
    <location>
        <begin position="579"/>
        <end position="599"/>
    </location>
</feature>
<feature type="domain" description="Replication gene A protein-like" evidence="8">
    <location>
        <begin position="153"/>
        <end position="399"/>
    </location>
</feature>
<gene>
    <name evidence="9" type="ORF">ACFOW3_17295</name>
</gene>
<dbReference type="RefSeq" id="WP_055398395.1">
    <property type="nucleotide sequence ID" value="NZ_JAMXAX010000032.1"/>
</dbReference>
<keyword evidence="6" id="KW-0378">Hydrolase</keyword>
<evidence type="ECO:0000256" key="3">
    <source>
        <dbReference type="ARBA" id="ARBA00022705"/>
    </source>
</evidence>
<evidence type="ECO:0000256" key="1">
    <source>
        <dbReference type="ARBA" id="ARBA00003293"/>
    </source>
</evidence>
<dbReference type="Pfam" id="PF05840">
    <property type="entry name" value="Phage_GPA"/>
    <property type="match status" value="1"/>
</dbReference>
<name>A0ABV8DDJ9_9BURK</name>
<evidence type="ECO:0000256" key="6">
    <source>
        <dbReference type="ARBA" id="ARBA00022801"/>
    </source>
</evidence>
<feature type="compositionally biased region" description="Low complexity" evidence="7">
    <location>
        <begin position="579"/>
        <end position="589"/>
    </location>
</feature>
<dbReference type="Proteomes" id="UP001595693">
    <property type="component" value="Unassembled WGS sequence"/>
</dbReference>
<evidence type="ECO:0000256" key="5">
    <source>
        <dbReference type="ARBA" id="ARBA00022759"/>
    </source>
</evidence>
<organism evidence="9 10">
    <name type="scientific">Acidovorax facilis</name>
    <dbReference type="NCBI Taxonomy" id="12917"/>
    <lineage>
        <taxon>Bacteria</taxon>
        <taxon>Pseudomonadati</taxon>
        <taxon>Pseudomonadota</taxon>
        <taxon>Betaproteobacteria</taxon>
        <taxon>Burkholderiales</taxon>
        <taxon>Comamonadaceae</taxon>
        <taxon>Acidovorax</taxon>
    </lineage>
</organism>